<name>A0A6C0DDF9_9ZZZZ</name>
<organism evidence="1">
    <name type="scientific">viral metagenome</name>
    <dbReference type="NCBI Taxonomy" id="1070528"/>
    <lineage>
        <taxon>unclassified sequences</taxon>
        <taxon>metagenomes</taxon>
        <taxon>organismal metagenomes</taxon>
    </lineage>
</organism>
<protein>
    <submittedName>
        <fullName evidence="1">Uncharacterized protein</fullName>
    </submittedName>
</protein>
<evidence type="ECO:0000313" key="1">
    <source>
        <dbReference type="EMBL" id="QHT14547.1"/>
    </source>
</evidence>
<dbReference type="EMBL" id="MN739586">
    <property type="protein sequence ID" value="QHT14547.1"/>
    <property type="molecule type" value="Genomic_DNA"/>
</dbReference>
<reference evidence="1" key="1">
    <citation type="journal article" date="2020" name="Nature">
        <title>Giant virus diversity and host interactions through global metagenomics.</title>
        <authorList>
            <person name="Schulz F."/>
            <person name="Roux S."/>
            <person name="Paez-Espino D."/>
            <person name="Jungbluth S."/>
            <person name="Walsh D.A."/>
            <person name="Denef V.J."/>
            <person name="McMahon K.D."/>
            <person name="Konstantinidis K.T."/>
            <person name="Eloe-Fadrosh E.A."/>
            <person name="Kyrpides N.C."/>
            <person name="Woyke T."/>
        </authorList>
    </citation>
    <scope>NUCLEOTIDE SEQUENCE</scope>
    <source>
        <strain evidence="1">GVMAG-M-3300023174-141</strain>
    </source>
</reference>
<sequence length="62" mass="6838">MFHPLMSLFTAVLFFLLVPGVLLSLPPGSSFLVKAAFHAVVFALVYHLTHKAAFKALYGSRF</sequence>
<proteinExistence type="predicted"/>
<dbReference type="AlphaFoldDB" id="A0A6C0DDF9"/>
<accession>A0A6C0DDF9</accession>